<dbReference type="Proteomes" id="UP001519343">
    <property type="component" value="Unassembled WGS sequence"/>
</dbReference>
<sequence>MIHSVRSVFKGIAMAVVAPLAAPIIALIEITKSFSTFIG</sequence>
<keyword evidence="3" id="KW-1185">Reference proteome</keyword>
<organism evidence="2 3">
    <name type="scientific">Ammoniphilus resinae</name>
    <dbReference type="NCBI Taxonomy" id="861532"/>
    <lineage>
        <taxon>Bacteria</taxon>
        <taxon>Bacillati</taxon>
        <taxon>Bacillota</taxon>
        <taxon>Bacilli</taxon>
        <taxon>Bacillales</taxon>
        <taxon>Paenibacillaceae</taxon>
        <taxon>Aneurinibacillus group</taxon>
        <taxon>Ammoniphilus</taxon>
    </lineage>
</organism>
<evidence type="ECO:0000256" key="1">
    <source>
        <dbReference type="SAM" id="Phobius"/>
    </source>
</evidence>
<protein>
    <submittedName>
        <fullName evidence="2">Uncharacterized protein</fullName>
    </submittedName>
</protein>
<accession>A0ABS4GJ88</accession>
<evidence type="ECO:0000313" key="3">
    <source>
        <dbReference type="Proteomes" id="UP001519343"/>
    </source>
</evidence>
<keyword evidence="1" id="KW-1133">Transmembrane helix</keyword>
<keyword evidence="1" id="KW-0472">Membrane</keyword>
<name>A0ABS4GJ88_9BACL</name>
<proteinExistence type="predicted"/>
<gene>
    <name evidence="2" type="ORF">J2Z37_000307</name>
</gene>
<reference evidence="2 3" key="1">
    <citation type="submission" date="2021-03" db="EMBL/GenBank/DDBJ databases">
        <title>Genomic Encyclopedia of Type Strains, Phase IV (KMG-IV): sequencing the most valuable type-strain genomes for metagenomic binning, comparative biology and taxonomic classification.</title>
        <authorList>
            <person name="Goeker M."/>
        </authorList>
    </citation>
    <scope>NUCLEOTIDE SEQUENCE [LARGE SCALE GENOMIC DNA]</scope>
    <source>
        <strain evidence="2 3">DSM 24738</strain>
    </source>
</reference>
<keyword evidence="1" id="KW-0812">Transmembrane</keyword>
<dbReference type="EMBL" id="JAGGKT010000001">
    <property type="protein sequence ID" value="MBP1930320.1"/>
    <property type="molecule type" value="Genomic_DNA"/>
</dbReference>
<feature type="transmembrane region" description="Helical" evidence="1">
    <location>
        <begin position="12"/>
        <end position="30"/>
    </location>
</feature>
<comment type="caution">
    <text evidence="2">The sequence shown here is derived from an EMBL/GenBank/DDBJ whole genome shotgun (WGS) entry which is preliminary data.</text>
</comment>
<evidence type="ECO:0000313" key="2">
    <source>
        <dbReference type="EMBL" id="MBP1930320.1"/>
    </source>
</evidence>